<feature type="binding site" evidence="12">
    <location>
        <position position="361"/>
    </location>
    <ligand>
        <name>Zn(2+)</name>
        <dbReference type="ChEBI" id="CHEBI:29105"/>
        <note>catalytic</note>
    </ligand>
</feature>
<keyword evidence="4 13" id="KW-0645">Protease</keyword>
<dbReference type="PRINTS" id="PR00999">
    <property type="entry name" value="FUNGALYSIN"/>
</dbReference>
<keyword evidence="10 13" id="KW-0865">Zymogen</keyword>
<dbReference type="PANTHER" id="PTHR33478:SF1">
    <property type="entry name" value="EXTRACELLULAR METALLOPROTEINASE MEP"/>
    <property type="match status" value="1"/>
</dbReference>
<dbReference type="CDD" id="cd09596">
    <property type="entry name" value="M36"/>
    <property type="match status" value="1"/>
</dbReference>
<dbReference type="Proteomes" id="UP000242287">
    <property type="component" value="Unassembled WGS sequence"/>
</dbReference>
<evidence type="ECO:0000256" key="10">
    <source>
        <dbReference type="ARBA" id="ARBA00023145"/>
    </source>
</evidence>
<evidence type="ECO:0000256" key="13">
    <source>
        <dbReference type="RuleBase" id="RU364017"/>
    </source>
</evidence>
<dbReference type="InterPro" id="IPR050371">
    <property type="entry name" value="Fungal_virulence_M36"/>
</dbReference>
<dbReference type="EMBL" id="KZ302161">
    <property type="protein sequence ID" value="PFH46758.1"/>
    <property type="molecule type" value="Genomic_DNA"/>
</dbReference>
<feature type="active site" evidence="11">
    <location>
        <position position="333"/>
    </location>
</feature>
<dbReference type="PANTHER" id="PTHR33478">
    <property type="entry name" value="EXTRACELLULAR METALLOPROTEINASE MEP"/>
    <property type="match status" value="1"/>
</dbReference>
<keyword evidence="9 13" id="KW-0482">Metalloprotease</keyword>
<comment type="similarity">
    <text evidence="2 13">Belongs to the peptidase M36 family.</text>
</comment>
<keyword evidence="5 12" id="KW-0479">Metal-binding</keyword>
<evidence type="ECO:0000313" key="15">
    <source>
        <dbReference type="EMBL" id="PFH46758.1"/>
    </source>
</evidence>
<gene>
    <name evidence="15" type="ORF">AMATHDRAFT_88134</name>
</gene>
<evidence type="ECO:0000256" key="4">
    <source>
        <dbReference type="ARBA" id="ARBA00022670"/>
    </source>
</evidence>
<dbReference type="InterPro" id="IPR027268">
    <property type="entry name" value="Peptidase_M4/M1_CTD_sf"/>
</dbReference>
<dbReference type="InterPro" id="IPR001842">
    <property type="entry name" value="Peptidase_M36"/>
</dbReference>
<evidence type="ECO:0000259" key="14">
    <source>
        <dbReference type="Pfam" id="PF07504"/>
    </source>
</evidence>
<evidence type="ECO:0000256" key="11">
    <source>
        <dbReference type="PIRSR" id="PIRSR601842-1"/>
    </source>
</evidence>
<dbReference type="Pfam" id="PF07504">
    <property type="entry name" value="FTP"/>
    <property type="match status" value="1"/>
</dbReference>
<reference evidence="15 16" key="1">
    <citation type="submission" date="2014-02" db="EMBL/GenBank/DDBJ databases">
        <title>Transposable element dynamics among asymbiotic and ectomycorrhizal Amanita fungi.</title>
        <authorList>
            <consortium name="DOE Joint Genome Institute"/>
            <person name="Hess J."/>
            <person name="Skrede I."/>
            <person name="Wolfe B."/>
            <person name="LaButti K."/>
            <person name="Ohm R.A."/>
            <person name="Grigoriev I.V."/>
            <person name="Pringle A."/>
        </authorList>
    </citation>
    <scope>NUCLEOTIDE SEQUENCE [LARGE SCALE GENOMIC DNA]</scope>
    <source>
        <strain evidence="15 16">SKay4041</strain>
    </source>
</reference>
<evidence type="ECO:0000256" key="2">
    <source>
        <dbReference type="ARBA" id="ARBA00006006"/>
    </source>
</evidence>
<feature type="binding site" evidence="12">
    <location>
        <position position="332"/>
    </location>
    <ligand>
        <name>Zn(2+)</name>
        <dbReference type="ChEBI" id="CHEBI:29105"/>
        <note>catalytic</note>
    </ligand>
</feature>
<evidence type="ECO:0000256" key="9">
    <source>
        <dbReference type="ARBA" id="ARBA00023049"/>
    </source>
</evidence>
<dbReference type="InterPro" id="IPR011096">
    <property type="entry name" value="FTP_domain"/>
</dbReference>
<dbReference type="GO" id="GO:0006508">
    <property type="term" value="P:proteolysis"/>
    <property type="evidence" value="ECO:0007669"/>
    <property type="project" value="UniProtKB-KW"/>
</dbReference>
<dbReference type="Gene3D" id="1.10.390.10">
    <property type="entry name" value="Neutral Protease Domain 2"/>
    <property type="match status" value="1"/>
</dbReference>
<comment type="subcellular location">
    <subcellularLocation>
        <location evidence="1 13">Secreted</location>
    </subcellularLocation>
</comment>
<evidence type="ECO:0000256" key="7">
    <source>
        <dbReference type="ARBA" id="ARBA00022801"/>
    </source>
</evidence>
<dbReference type="GO" id="GO:0005615">
    <property type="term" value="C:extracellular space"/>
    <property type="evidence" value="ECO:0007669"/>
    <property type="project" value="InterPro"/>
</dbReference>
<evidence type="ECO:0000313" key="16">
    <source>
        <dbReference type="Proteomes" id="UP000242287"/>
    </source>
</evidence>
<evidence type="ECO:0000256" key="1">
    <source>
        <dbReference type="ARBA" id="ARBA00004613"/>
    </source>
</evidence>
<accession>A0A2A9N9N9</accession>
<name>A0A2A9N9N9_9AGAR</name>
<dbReference type="OrthoDB" id="3227768at2759"/>
<protein>
    <recommendedName>
        <fullName evidence="13">Extracellular metalloproteinase</fullName>
        <ecNumber evidence="13">3.4.24.-</ecNumber>
    </recommendedName>
    <alternativeName>
        <fullName evidence="13">Fungalysin</fullName>
    </alternativeName>
</protein>
<evidence type="ECO:0000256" key="12">
    <source>
        <dbReference type="PIRSR" id="PIRSR601842-2"/>
    </source>
</evidence>
<keyword evidence="3 13" id="KW-0964">Secreted</keyword>
<keyword evidence="16" id="KW-1185">Reference proteome</keyword>
<evidence type="ECO:0000256" key="6">
    <source>
        <dbReference type="ARBA" id="ARBA00022729"/>
    </source>
</evidence>
<evidence type="ECO:0000256" key="5">
    <source>
        <dbReference type="ARBA" id="ARBA00022723"/>
    </source>
</evidence>
<dbReference type="GO" id="GO:0008270">
    <property type="term" value="F:zinc ion binding"/>
    <property type="evidence" value="ECO:0007669"/>
    <property type="project" value="InterPro"/>
</dbReference>
<dbReference type="EC" id="3.4.24.-" evidence="13"/>
<feature type="domain" description="FTP" evidence="14">
    <location>
        <begin position="31"/>
        <end position="71"/>
    </location>
</feature>
<dbReference type="SUPFAM" id="SSF55486">
    <property type="entry name" value="Metalloproteases ('zincins'), catalytic domain"/>
    <property type="match status" value="1"/>
</dbReference>
<dbReference type="AlphaFoldDB" id="A0A2A9N9N9"/>
<organism evidence="15 16">
    <name type="scientific">Amanita thiersii Skay4041</name>
    <dbReference type="NCBI Taxonomy" id="703135"/>
    <lineage>
        <taxon>Eukaryota</taxon>
        <taxon>Fungi</taxon>
        <taxon>Dikarya</taxon>
        <taxon>Basidiomycota</taxon>
        <taxon>Agaricomycotina</taxon>
        <taxon>Agaricomycetes</taxon>
        <taxon>Agaricomycetidae</taxon>
        <taxon>Agaricales</taxon>
        <taxon>Pluteineae</taxon>
        <taxon>Amanitaceae</taxon>
        <taxon>Amanita</taxon>
    </lineage>
</organism>
<proteinExistence type="inferred from homology"/>
<dbReference type="Gene3D" id="3.10.170.10">
    <property type="match status" value="1"/>
</dbReference>
<sequence>MALFENGAMAFLKDRLKLDAAIGQQIKSSFTADDIKHVYIRQTHADIPFANAVANVAFNGEDKVVAFGSSFVEPSSIAPPKPTISFADAIATAESTLSGKYTGSPMALRYVISKDNHAALAYSMHIRNEQKGTWVDAFVDAHSGKVIHIVNFVQQAAYLALPITKQSLTEGFKLIVNPQDKRNSPLGWHSTGNKTFTGNNAIAFLGNNLNAVTNQSSSGLRFEYRHSADIEPTAGYNIDAARTNAFYVVNILHDIWYRYGFTEKAFNFQQNNFGKGGAENDPVQISVQSTLGVDNAAFSTPPDGMPGTMFMFLWDLTTPMRDGALENDIVTHENTHGLTSRLTGGGTADCLFALESLGLAEGWSDAMANWMEQDSANVRDFVLGAYVTNSGAGVRSHPYSTDAKVNPLRYSSIAGMHEPHSIGEVWANMLHNVLAELVKAHGWSKNARTNPNGKKGNTIFLHLFMDGLALQPCNPSFVDARDAIIQADANRYKGAHTCLLWKVFASKGLGLKAANQTDNDAVPEGC</sequence>
<evidence type="ECO:0000256" key="8">
    <source>
        <dbReference type="ARBA" id="ARBA00022833"/>
    </source>
</evidence>
<dbReference type="Pfam" id="PF02128">
    <property type="entry name" value="Peptidase_M36"/>
    <property type="match status" value="1"/>
</dbReference>
<feature type="binding site" evidence="12">
    <location>
        <position position="336"/>
    </location>
    <ligand>
        <name>Zn(2+)</name>
        <dbReference type="ChEBI" id="CHEBI:29105"/>
        <note>catalytic</note>
    </ligand>
</feature>
<keyword evidence="7 13" id="KW-0378">Hydrolase</keyword>
<evidence type="ECO:0000256" key="3">
    <source>
        <dbReference type="ARBA" id="ARBA00022525"/>
    </source>
</evidence>
<dbReference type="GO" id="GO:0004222">
    <property type="term" value="F:metalloendopeptidase activity"/>
    <property type="evidence" value="ECO:0007669"/>
    <property type="project" value="InterPro"/>
</dbReference>
<keyword evidence="6" id="KW-0732">Signal</keyword>
<comment type="cofactor">
    <cofactor evidence="12">
        <name>Zn(2+)</name>
        <dbReference type="ChEBI" id="CHEBI:29105"/>
    </cofactor>
    <text evidence="12">Binds 1 zinc ion per subunit.</text>
</comment>
<keyword evidence="8 12" id="KW-0862">Zinc</keyword>